<keyword evidence="2" id="KW-1185">Reference proteome</keyword>
<keyword evidence="1" id="KW-0808">Transferase</keyword>
<comment type="caution">
    <text evidence="1">The sequence shown here is derived from an EMBL/GenBank/DDBJ whole genome shotgun (WGS) entry which is preliminary data.</text>
</comment>
<dbReference type="RefSeq" id="WP_234913218.1">
    <property type="nucleotide sequence ID" value="NZ_JACHBK010000020.1"/>
</dbReference>
<dbReference type="AlphaFoldDB" id="A0A7W8XC60"/>
<dbReference type="SUPFAM" id="SSF53756">
    <property type="entry name" value="UDP-Glycosyltransferase/glycogen phosphorylase"/>
    <property type="match status" value="1"/>
</dbReference>
<organism evidence="1 2">
    <name type="scientific">Rhizobium giardinii</name>
    <dbReference type="NCBI Taxonomy" id="56731"/>
    <lineage>
        <taxon>Bacteria</taxon>
        <taxon>Pseudomonadati</taxon>
        <taxon>Pseudomonadota</taxon>
        <taxon>Alphaproteobacteria</taxon>
        <taxon>Hyphomicrobiales</taxon>
        <taxon>Rhizobiaceae</taxon>
        <taxon>Rhizobium/Agrobacterium group</taxon>
        <taxon>Rhizobium</taxon>
    </lineage>
</organism>
<proteinExistence type="predicted"/>
<dbReference type="GO" id="GO:0016740">
    <property type="term" value="F:transferase activity"/>
    <property type="evidence" value="ECO:0007669"/>
    <property type="project" value="UniProtKB-KW"/>
</dbReference>
<protein>
    <submittedName>
        <fullName evidence="1">UDP:flavonoid glycosyltransferase YjiC (YdhE family)</fullName>
    </submittedName>
</protein>
<sequence length="109" mass="11767">MSTILNIGMHSYVNPTLPIVAELVRRGHLVTYHTFSAFAAQIEAAGAKVHLYPGGAMPLPDPPIPHALLEELARTTLGLRLSVLSDLRGALTGRPVDGARWPRESSMCQ</sequence>
<dbReference type="Proteomes" id="UP000585507">
    <property type="component" value="Unassembled WGS sequence"/>
</dbReference>
<accession>A0A7W8XC60</accession>
<dbReference type="Gene3D" id="3.40.50.2000">
    <property type="entry name" value="Glycogen Phosphorylase B"/>
    <property type="match status" value="1"/>
</dbReference>
<dbReference type="EMBL" id="JACHBK010000020">
    <property type="protein sequence ID" value="MBB5539417.1"/>
    <property type="molecule type" value="Genomic_DNA"/>
</dbReference>
<evidence type="ECO:0000313" key="1">
    <source>
        <dbReference type="EMBL" id="MBB5539417.1"/>
    </source>
</evidence>
<reference evidence="1 2" key="1">
    <citation type="submission" date="2020-08" db="EMBL/GenBank/DDBJ databases">
        <title>Genomic Encyclopedia of Type Strains, Phase IV (KMG-V): Genome sequencing to study the core and pangenomes of soil and plant-associated prokaryotes.</title>
        <authorList>
            <person name="Whitman W."/>
        </authorList>
    </citation>
    <scope>NUCLEOTIDE SEQUENCE [LARGE SCALE GENOMIC DNA]</scope>
    <source>
        <strain evidence="1 2">SEMIA 4084</strain>
    </source>
</reference>
<gene>
    <name evidence="1" type="ORF">GGD55_006167</name>
</gene>
<evidence type="ECO:0000313" key="2">
    <source>
        <dbReference type="Proteomes" id="UP000585507"/>
    </source>
</evidence>
<name>A0A7W8XC60_9HYPH</name>